<evidence type="ECO:0000313" key="1">
    <source>
        <dbReference type="EMBL" id="PJJ73020.1"/>
    </source>
</evidence>
<reference evidence="1 2" key="1">
    <citation type="submission" date="2017-11" db="EMBL/GenBank/DDBJ databases">
        <title>Genomic Encyclopedia of Archaeal and Bacterial Type Strains, Phase II (KMG-II): From Individual Species to Whole Genera.</title>
        <authorList>
            <person name="Goeker M."/>
        </authorList>
    </citation>
    <scope>NUCLEOTIDE SEQUENCE [LARGE SCALE GENOMIC DNA]</scope>
    <source>
        <strain evidence="1 2">DSM 27393</strain>
    </source>
</reference>
<accession>A0A2M9CM96</accession>
<comment type="caution">
    <text evidence="1">The sequence shown here is derived from an EMBL/GenBank/DDBJ whole genome shotgun (WGS) entry which is preliminary data.</text>
</comment>
<dbReference type="EMBL" id="PGFF01000001">
    <property type="protein sequence ID" value="PJJ73020.1"/>
    <property type="molecule type" value="Genomic_DNA"/>
</dbReference>
<keyword evidence="2" id="KW-1185">Reference proteome</keyword>
<name>A0A2M9CM96_9MICO</name>
<gene>
    <name evidence="1" type="ORF">CLV46_2600</name>
</gene>
<dbReference type="OrthoDB" id="8899077at2"/>
<dbReference type="RefSeq" id="WP_100365154.1">
    <property type="nucleotide sequence ID" value="NZ_PGFF01000001.1"/>
</dbReference>
<sequence length="323" mass="34986">METAAWYRRFADEMRRRSPLTAAWAEGVAADDEVLALIDRLPDQRRQPALVFACARLRGWADASWPELRERLLTRWAEVEAEALVRATQTNEPGRCAALLPALARIDWPLAIIEVGAAAGLCLQLDRYAYRYDGGPVIGGPVIGGPVVGDSRLVLDCATDGAVAPPAGLPQVVWRRGIDRAPLDAADPADAAWLRALLPADEPERRGRLDAALGIAAQDPVVVERGDAVDDLARLVAEVPDDAAPVVVTTGVLAYLPRARRERFREEVRRLGVHWVSLEFAGLYPDTAPAAVPPSDAPFLLALDGHPLAFAEPHGETLRRIPA</sequence>
<evidence type="ECO:0000313" key="2">
    <source>
        <dbReference type="Proteomes" id="UP000228758"/>
    </source>
</evidence>
<dbReference type="Proteomes" id="UP000228758">
    <property type="component" value="Unassembled WGS sequence"/>
</dbReference>
<proteinExistence type="predicted"/>
<dbReference type="InterPro" id="IPR011200">
    <property type="entry name" value="UCP012608"/>
</dbReference>
<dbReference type="AlphaFoldDB" id="A0A2M9CM96"/>
<protein>
    <submittedName>
        <fullName evidence="1">Uncharacterized protein DUF2332</fullName>
    </submittedName>
</protein>
<organism evidence="1 2">
    <name type="scientific">Diaminobutyricimonas aerilata</name>
    <dbReference type="NCBI Taxonomy" id="1162967"/>
    <lineage>
        <taxon>Bacteria</taxon>
        <taxon>Bacillati</taxon>
        <taxon>Actinomycetota</taxon>
        <taxon>Actinomycetes</taxon>
        <taxon>Micrococcales</taxon>
        <taxon>Microbacteriaceae</taxon>
        <taxon>Diaminobutyricimonas</taxon>
    </lineage>
</organism>
<dbReference type="Pfam" id="PF10094">
    <property type="entry name" value="DUF2332"/>
    <property type="match status" value="1"/>
</dbReference>